<dbReference type="Gene3D" id="3.40.50.620">
    <property type="entry name" value="HUPs"/>
    <property type="match status" value="1"/>
</dbReference>
<dbReference type="SUPFAM" id="SSF52402">
    <property type="entry name" value="Adenine nucleotide alpha hydrolases-like"/>
    <property type="match status" value="1"/>
</dbReference>
<dbReference type="RefSeq" id="WP_089820886.1">
    <property type="nucleotide sequence ID" value="NZ_FODV01000001.1"/>
</dbReference>
<dbReference type="EMBL" id="FODV01000001">
    <property type="protein sequence ID" value="SEO28605.1"/>
    <property type="molecule type" value="Genomic_DNA"/>
</dbReference>
<dbReference type="PANTHER" id="PTHR46268:SF24">
    <property type="entry name" value="UNIVERSAL STRESS PROTEIN"/>
    <property type="match status" value="1"/>
</dbReference>
<gene>
    <name evidence="3" type="ORF">SAMN04487948_101529</name>
</gene>
<dbReference type="PANTHER" id="PTHR46268">
    <property type="entry name" value="STRESS RESPONSE PROTEIN NHAX"/>
    <property type="match status" value="1"/>
</dbReference>
<reference evidence="4" key="1">
    <citation type="submission" date="2016-10" db="EMBL/GenBank/DDBJ databases">
        <authorList>
            <person name="Varghese N."/>
            <person name="Submissions S."/>
        </authorList>
    </citation>
    <scope>NUCLEOTIDE SEQUENCE [LARGE SCALE GENOMIC DNA]</scope>
    <source>
        <strain evidence="4">CGMCC 1.10121</strain>
    </source>
</reference>
<proteinExistence type="inferred from homology"/>
<evidence type="ECO:0000259" key="2">
    <source>
        <dbReference type="Pfam" id="PF00582"/>
    </source>
</evidence>
<evidence type="ECO:0000313" key="3">
    <source>
        <dbReference type="EMBL" id="SEO28605.1"/>
    </source>
</evidence>
<evidence type="ECO:0000313" key="4">
    <source>
        <dbReference type="Proteomes" id="UP000199126"/>
    </source>
</evidence>
<sequence length="139" mass="14666">MPKRILIPIDGSLQSARAVEFAVDEWPDAELTLLHVIDPAGAGYGPGTGVPSGAEEWFENAKTDAEELLSEATPRDTVEASTMTEVGRPAQTIVEVADEAGFDHVVMGSHGRTGVSRILLGSVAEDVVRSSTVPVTVVR</sequence>
<dbReference type="InterPro" id="IPR006015">
    <property type="entry name" value="Universal_stress_UspA"/>
</dbReference>
<dbReference type="AlphaFoldDB" id="A0A1H8NG69"/>
<organism evidence="3 4">
    <name type="scientific">Halogranum amylolyticum</name>
    <dbReference type="NCBI Taxonomy" id="660520"/>
    <lineage>
        <taxon>Archaea</taxon>
        <taxon>Methanobacteriati</taxon>
        <taxon>Methanobacteriota</taxon>
        <taxon>Stenosarchaea group</taxon>
        <taxon>Halobacteria</taxon>
        <taxon>Halobacteriales</taxon>
        <taxon>Haloferacaceae</taxon>
    </lineage>
</organism>
<evidence type="ECO:0000256" key="1">
    <source>
        <dbReference type="ARBA" id="ARBA00008791"/>
    </source>
</evidence>
<keyword evidence="4" id="KW-1185">Reference proteome</keyword>
<protein>
    <submittedName>
        <fullName evidence="3">Nucleotide-binding universal stress protein, UspA family</fullName>
    </submittedName>
</protein>
<dbReference type="Pfam" id="PF00582">
    <property type="entry name" value="Usp"/>
    <property type="match status" value="1"/>
</dbReference>
<dbReference type="OrthoDB" id="105697at2157"/>
<dbReference type="InterPro" id="IPR014729">
    <property type="entry name" value="Rossmann-like_a/b/a_fold"/>
</dbReference>
<dbReference type="PRINTS" id="PR01438">
    <property type="entry name" value="UNVRSLSTRESS"/>
</dbReference>
<dbReference type="InterPro" id="IPR006016">
    <property type="entry name" value="UspA"/>
</dbReference>
<dbReference type="Proteomes" id="UP000199126">
    <property type="component" value="Unassembled WGS sequence"/>
</dbReference>
<accession>A0A1H8NG69</accession>
<feature type="domain" description="UspA" evidence="2">
    <location>
        <begin position="1"/>
        <end position="139"/>
    </location>
</feature>
<comment type="similarity">
    <text evidence="1">Belongs to the universal stress protein A family.</text>
</comment>
<dbReference type="CDD" id="cd00293">
    <property type="entry name" value="USP-like"/>
    <property type="match status" value="1"/>
</dbReference>
<name>A0A1H8NG69_9EURY</name>